<gene>
    <name evidence="1" type="ORF">MIMGU_mgv1a0212492mg</name>
</gene>
<reference evidence="1 2" key="1">
    <citation type="journal article" date="2013" name="Proc. Natl. Acad. Sci. U.S.A.">
        <title>Fine-scale variation in meiotic recombination in Mimulus inferred from population shotgun sequencing.</title>
        <authorList>
            <person name="Hellsten U."/>
            <person name="Wright K.M."/>
            <person name="Jenkins J."/>
            <person name="Shu S."/>
            <person name="Yuan Y."/>
            <person name="Wessler S.R."/>
            <person name="Schmutz J."/>
            <person name="Willis J.H."/>
            <person name="Rokhsar D.S."/>
        </authorList>
    </citation>
    <scope>NUCLEOTIDE SEQUENCE [LARGE SCALE GENOMIC DNA]</scope>
    <source>
        <strain evidence="2">cv. DUN x IM62</strain>
    </source>
</reference>
<dbReference type="Proteomes" id="UP000030748">
    <property type="component" value="Unassembled WGS sequence"/>
</dbReference>
<dbReference type="EMBL" id="KI630319">
    <property type="protein sequence ID" value="EYU41801.1"/>
    <property type="molecule type" value="Genomic_DNA"/>
</dbReference>
<dbReference type="Gene3D" id="3.40.50.2000">
    <property type="entry name" value="Glycogen Phosphorylase B"/>
    <property type="match status" value="2"/>
</dbReference>
<name>A0A022RP82_ERYGU</name>
<sequence length="83" mass="9542">LSVFDHLPFPLLWTTMVPCASFFSSVKLSKFELKVERTDQSCTDLLDSQPSKSMIYLSFGRVTVLTRDQFMEVWYGLVNNDPS</sequence>
<accession>A0A022RP82</accession>
<dbReference type="AlphaFoldDB" id="A0A022RP82"/>
<proteinExistence type="predicted"/>
<protein>
    <submittedName>
        <fullName evidence="1">Uncharacterized protein</fullName>
    </submittedName>
</protein>
<evidence type="ECO:0000313" key="2">
    <source>
        <dbReference type="Proteomes" id="UP000030748"/>
    </source>
</evidence>
<feature type="non-terminal residue" evidence="1">
    <location>
        <position position="1"/>
    </location>
</feature>
<dbReference type="SUPFAM" id="SSF53756">
    <property type="entry name" value="UDP-Glycosyltransferase/glycogen phosphorylase"/>
    <property type="match status" value="1"/>
</dbReference>
<keyword evidence="2" id="KW-1185">Reference proteome</keyword>
<organism evidence="1 2">
    <name type="scientific">Erythranthe guttata</name>
    <name type="common">Yellow monkey flower</name>
    <name type="synonym">Mimulus guttatus</name>
    <dbReference type="NCBI Taxonomy" id="4155"/>
    <lineage>
        <taxon>Eukaryota</taxon>
        <taxon>Viridiplantae</taxon>
        <taxon>Streptophyta</taxon>
        <taxon>Embryophyta</taxon>
        <taxon>Tracheophyta</taxon>
        <taxon>Spermatophyta</taxon>
        <taxon>Magnoliopsida</taxon>
        <taxon>eudicotyledons</taxon>
        <taxon>Gunneridae</taxon>
        <taxon>Pentapetalae</taxon>
        <taxon>asterids</taxon>
        <taxon>lamiids</taxon>
        <taxon>Lamiales</taxon>
        <taxon>Phrymaceae</taxon>
        <taxon>Erythranthe</taxon>
    </lineage>
</organism>
<evidence type="ECO:0000313" key="1">
    <source>
        <dbReference type="EMBL" id="EYU41801.1"/>
    </source>
</evidence>